<dbReference type="SUPFAM" id="SSF52058">
    <property type="entry name" value="L domain-like"/>
    <property type="match status" value="1"/>
</dbReference>
<evidence type="ECO:0000256" key="7">
    <source>
        <dbReference type="SAM" id="MobiDB-lite"/>
    </source>
</evidence>
<dbReference type="PANTHER" id="PTHR48051">
    <property type="match status" value="1"/>
</dbReference>
<dbReference type="GO" id="GO:0016567">
    <property type="term" value="P:protein ubiquitination"/>
    <property type="evidence" value="ECO:0007669"/>
    <property type="project" value="InterPro"/>
</dbReference>
<dbReference type="InterPro" id="IPR029487">
    <property type="entry name" value="NEL_dom"/>
</dbReference>
<keyword evidence="5" id="KW-0843">Virulence</keyword>
<comment type="catalytic activity">
    <reaction evidence="1">
        <text>S-ubiquitinyl-[E2 ubiquitin-conjugating enzyme]-L-cysteine + [acceptor protein]-L-lysine = [E2 ubiquitin-conjugating enzyme]-L-cysteine + N(6)-ubiquitinyl-[acceptor protein]-L-lysine.</text>
        <dbReference type="EC" id="2.3.2.27"/>
    </reaction>
</comment>
<feature type="domain" description="NEL" evidence="8">
    <location>
        <begin position="1178"/>
        <end position="1297"/>
    </location>
</feature>
<keyword evidence="3" id="KW-0433">Leucine-rich repeat</keyword>
<keyword evidence="6" id="KW-0964">Secreted</keyword>
<evidence type="ECO:0000256" key="3">
    <source>
        <dbReference type="ARBA" id="ARBA00022614"/>
    </source>
</evidence>
<dbReference type="Proteomes" id="UP000286351">
    <property type="component" value="Unassembled WGS sequence"/>
</dbReference>
<dbReference type="GO" id="GO:0061630">
    <property type="term" value="F:ubiquitin protein ligase activity"/>
    <property type="evidence" value="ECO:0007669"/>
    <property type="project" value="UniProtKB-EC"/>
</dbReference>
<dbReference type="InterPro" id="IPR050216">
    <property type="entry name" value="LRR_domain-containing"/>
</dbReference>
<dbReference type="Gene3D" id="3.80.10.10">
    <property type="entry name" value="Ribonuclease Inhibitor"/>
    <property type="match status" value="1"/>
</dbReference>
<comment type="similarity">
    <text evidence="6">Belongs to the LRR-containing bacterial E3 ligase family.</text>
</comment>
<evidence type="ECO:0000256" key="4">
    <source>
        <dbReference type="ARBA" id="ARBA00022737"/>
    </source>
</evidence>
<dbReference type="Pfam" id="PF20178">
    <property type="entry name" value="ToxA_N"/>
    <property type="match status" value="1"/>
</dbReference>
<evidence type="ECO:0000256" key="5">
    <source>
        <dbReference type="ARBA" id="ARBA00023026"/>
    </source>
</evidence>
<evidence type="ECO:0000256" key="1">
    <source>
        <dbReference type="ARBA" id="ARBA00000900"/>
    </source>
</evidence>
<organism evidence="9 10">
    <name type="scientific">Pseudomonas brassicacearum</name>
    <dbReference type="NCBI Taxonomy" id="930166"/>
    <lineage>
        <taxon>Bacteria</taxon>
        <taxon>Pseudomonadati</taxon>
        <taxon>Pseudomonadota</taxon>
        <taxon>Gammaproteobacteria</taxon>
        <taxon>Pseudomonadales</taxon>
        <taxon>Pseudomonadaceae</taxon>
        <taxon>Pseudomonas</taxon>
    </lineage>
</organism>
<proteinExistence type="inferred from homology"/>
<sequence length="1297" mass="144114">MNTSSHDQVSDPHPELPFRMRDELKTAVDTALPQTPAQFGEHVIREKWGADIDPQTAQLVTLHYDYELRPERDGSHQGKVASSHSLVQVLLSDYQTVGDGRFGETAFGLYTPPDVGPSVRIMETPEPSDDHRTYEGIYRCTVPQSYGPQTQINLRPADFKQWVWGLFFKEMYQAYVDKAWPSDEMITGVRPYALRTSTKAAFVMTAWLQCHENCLSRKGLELAMQAAGLPPDQAWEMLTMEQLRAPTRIPSGVEESRLRIYRYTATDIWCYRDRSSGRVLMYIPGNSSPIHEFSDRSQLRRWILEQGRRTDSKQALASHFADEDRNDGTFHAGVLTALDGMAVYPAQHHLTKEAGFFNDDGYWDPADYIGFDLPPSGIDPFGQLVLTMKRAAQACVETIRDDAQVNRDNLSAFIEPIVQWVNRFGPLALFVPGGEGLLALAGLIDAGYGLDQAVNGETASKRSQGVARTVFGLLNALPLAAEAASIGRDGAEGGALAKAGNDGGESAAHSAPGSISESATDIVPTLPSTTRVDLLRGVGVPAGTFSDEVLAQIGKVSEVDDDMLRLMQAGRAPTPMLADTINRFRIDQEVAGLADSSAARTELFNSRYQALQKSEHEWVRLFQRQYPDLPKGAVEQMLDRYGIDFKATPDAAEARRLFRQLDSKARQYQQHVRLNRAYEGLYLRSVASPESDTLALHSLNNLSGWPKGLRIEVLDGSHAGRVLDRGGPLDSVDCRRLIKAGNLYQPYGLSTQASEATHFYDAVASVLSEDERAALHLLSNDPGTELRLKLSEQPLTRSELAHGLGRMDSGLPFEAQGLRGGVYPGTPQEGALTQAMMRLQLKDIYPEFSSDEADSLLQQLGGGAQAHIDRSRQQLEQLHVDLEAWFDQVAVDIDNMDVHFLQMGDPGTEGLTHVQIGLRNVERLQDTMEYEREIRGELGDELIAILQKRAPQQHSRYSGDHAGGFTIDMSNEDFHRLPVLNVRFNDVVGLNLQNFQLFERDTLNGFLERFANLRSLNLEGTDLRLPNVDGALESVLPPTIPQLKHLTSLNLRSTQLTFQENTAAQLSQLVDLQSLDLSDNPLGVPPVVLGMNQLRFLKLNDTGITTCPVGIMDQPYMTMLDLRNNQIRRVPQGVLNQAIARDRVLLWNNPLTDEDTLQRLVTHREQTGINLWLSAPGPDYSDPVAWLNGLEAAQRNARLEVWQRLAVRQGGGRFLGTMNTLTLTADFQVNYLDLQQRVWRLLTDADASNELWGRLTGNAPIPAGALDNPVAVFTALETRAQLYRDWVALGQPIPIRQ</sequence>
<protein>
    <recommendedName>
        <fullName evidence="2">RING-type E3 ubiquitin transferase</fullName>
        <ecNumber evidence="2">2.3.2.27</ecNumber>
    </recommendedName>
</protein>
<evidence type="ECO:0000256" key="2">
    <source>
        <dbReference type="ARBA" id="ARBA00012483"/>
    </source>
</evidence>
<dbReference type="GO" id="GO:0005737">
    <property type="term" value="C:cytoplasm"/>
    <property type="evidence" value="ECO:0007669"/>
    <property type="project" value="TreeGrafter"/>
</dbReference>
<dbReference type="RefSeq" id="WP_123368140.1">
    <property type="nucleotide sequence ID" value="NZ_MOBO01000026.1"/>
</dbReference>
<evidence type="ECO:0000259" key="8">
    <source>
        <dbReference type="PROSITE" id="PS52053"/>
    </source>
</evidence>
<dbReference type="EMBL" id="MOBO01000026">
    <property type="protein sequence ID" value="RON33786.1"/>
    <property type="molecule type" value="Genomic_DNA"/>
</dbReference>
<feature type="region of interest" description="Disordered" evidence="7">
    <location>
        <begin position="497"/>
        <end position="521"/>
    </location>
</feature>
<dbReference type="EC" id="2.3.2.27" evidence="2"/>
<dbReference type="PANTHER" id="PTHR48051:SF46">
    <property type="entry name" value="LEUCINE RICH REPEAT-CONTAINING DOMAIN PROTEIN"/>
    <property type="match status" value="1"/>
</dbReference>
<dbReference type="PROSITE" id="PS52053">
    <property type="entry name" value="NEL"/>
    <property type="match status" value="1"/>
</dbReference>
<dbReference type="GO" id="GO:0005576">
    <property type="term" value="C:extracellular region"/>
    <property type="evidence" value="ECO:0007669"/>
    <property type="project" value="UniProtKB-UniRule"/>
</dbReference>
<dbReference type="InterPro" id="IPR032675">
    <property type="entry name" value="LRR_dom_sf"/>
</dbReference>
<evidence type="ECO:0000256" key="6">
    <source>
        <dbReference type="PROSITE-ProRule" id="PRU01398"/>
    </source>
</evidence>
<reference evidence="9 10" key="1">
    <citation type="submission" date="2016-10" db="EMBL/GenBank/DDBJ databases">
        <title>Comparative genome analysis of multiple Pseudomonas spp. focuses on biocontrol and plant growth promoting traits.</title>
        <authorList>
            <person name="Tao X.-Y."/>
            <person name="Taylor C.G."/>
        </authorList>
    </citation>
    <scope>NUCLEOTIDE SEQUENCE [LARGE SCALE GENOMIC DNA]</scope>
    <source>
        <strain evidence="9 10">38D4</strain>
    </source>
</reference>
<keyword evidence="4" id="KW-0677">Repeat</keyword>
<keyword evidence="6" id="KW-0833">Ubl conjugation pathway</keyword>
<name>A0A423J7S9_9PSED</name>
<evidence type="ECO:0000313" key="10">
    <source>
        <dbReference type="Proteomes" id="UP000286351"/>
    </source>
</evidence>
<dbReference type="Pfam" id="PF14496">
    <property type="entry name" value="NEL"/>
    <property type="match status" value="1"/>
</dbReference>
<comment type="caution">
    <text evidence="6">Lacks conserved residue(s) required for the propagation of feature annotation.</text>
</comment>
<evidence type="ECO:0000313" key="9">
    <source>
        <dbReference type="EMBL" id="RON33786.1"/>
    </source>
</evidence>
<keyword evidence="6" id="KW-1035">Host cytoplasm</keyword>
<gene>
    <name evidence="9" type="ORF">BK664_25165</name>
</gene>
<accession>A0A423J7S9</accession>
<comment type="caution">
    <text evidence="9">The sequence shown here is derived from an EMBL/GenBank/DDBJ whole genome shotgun (WGS) entry which is preliminary data.</text>
</comment>
<dbReference type="InterPro" id="IPR046673">
    <property type="entry name" value="ToxA_N"/>
</dbReference>